<proteinExistence type="predicted"/>
<evidence type="ECO:0008006" key="3">
    <source>
        <dbReference type="Google" id="ProtNLM"/>
    </source>
</evidence>
<protein>
    <recommendedName>
        <fullName evidence="3">Prevent-host-death protein</fullName>
    </recommendedName>
</protein>
<dbReference type="STRING" id="1802596.A2Z11_02400"/>
<evidence type="ECO:0000313" key="2">
    <source>
        <dbReference type="Proteomes" id="UP000176389"/>
    </source>
</evidence>
<name>A0A1G1WHT3_9BACT</name>
<evidence type="ECO:0000313" key="1">
    <source>
        <dbReference type="EMBL" id="OGY26797.1"/>
    </source>
</evidence>
<gene>
    <name evidence="1" type="ORF">A2Z11_02400</name>
</gene>
<reference evidence="1 2" key="1">
    <citation type="journal article" date="2016" name="Nat. Commun.">
        <title>Thousands of microbial genomes shed light on interconnected biogeochemical processes in an aquifer system.</title>
        <authorList>
            <person name="Anantharaman K."/>
            <person name="Brown C.T."/>
            <person name="Hug L.A."/>
            <person name="Sharon I."/>
            <person name="Castelle C.J."/>
            <person name="Probst A.J."/>
            <person name="Thomas B.C."/>
            <person name="Singh A."/>
            <person name="Wilkins M.J."/>
            <person name="Karaoz U."/>
            <person name="Brodie E.L."/>
            <person name="Williams K.H."/>
            <person name="Hubbard S.S."/>
            <person name="Banfield J.F."/>
        </authorList>
    </citation>
    <scope>NUCLEOTIDE SEQUENCE [LARGE SCALE GENOMIC DNA]</scope>
</reference>
<organism evidence="1 2">
    <name type="scientific">Candidatus Woykebacteria bacterium RBG_16_43_9</name>
    <dbReference type="NCBI Taxonomy" id="1802596"/>
    <lineage>
        <taxon>Bacteria</taxon>
        <taxon>Candidatus Woykeibacteriota</taxon>
    </lineage>
</organism>
<comment type="caution">
    <text evidence="1">The sequence shown here is derived from an EMBL/GenBank/DDBJ whole genome shotgun (WGS) entry which is preliminary data.</text>
</comment>
<sequence length="81" mass="9124">MAKKTTAVAEPKIVLDKRGKPSYVLVPWERFKKLSPQQAEGLDILTDEALSNELKSRVHSHVAKTDPFVDTIPLEKLLQEV</sequence>
<dbReference type="AlphaFoldDB" id="A0A1G1WHT3"/>
<dbReference type="EMBL" id="MHCS01000010">
    <property type="protein sequence ID" value="OGY26797.1"/>
    <property type="molecule type" value="Genomic_DNA"/>
</dbReference>
<dbReference type="Proteomes" id="UP000176389">
    <property type="component" value="Unassembled WGS sequence"/>
</dbReference>
<accession>A0A1G1WHT3</accession>